<dbReference type="PANTHER" id="PTHR47129">
    <property type="entry name" value="QUINONE OXIDOREDUCTASE 2"/>
    <property type="match status" value="1"/>
</dbReference>
<reference evidence="3" key="1">
    <citation type="journal article" date="2019" name="Int. J. Syst. Evol. Microbiol.">
        <title>The Global Catalogue of Microorganisms (GCM) 10K type strain sequencing project: providing services to taxonomists for standard genome sequencing and annotation.</title>
        <authorList>
            <consortium name="The Broad Institute Genomics Platform"/>
            <consortium name="The Broad Institute Genome Sequencing Center for Infectious Disease"/>
            <person name="Wu L."/>
            <person name="Ma J."/>
        </authorList>
    </citation>
    <scope>NUCLEOTIDE SEQUENCE [LARGE SCALE GENOMIC DNA]</scope>
    <source>
        <strain evidence="3">CGMCC 4.7246</strain>
    </source>
</reference>
<accession>A0ABW1PAP8</accession>
<dbReference type="GO" id="GO:0003955">
    <property type="term" value="F:NAD(P)H dehydrogenase (quinone) activity"/>
    <property type="evidence" value="ECO:0007669"/>
    <property type="project" value="UniProtKB-EC"/>
</dbReference>
<evidence type="ECO:0000259" key="1">
    <source>
        <dbReference type="Pfam" id="PF05368"/>
    </source>
</evidence>
<gene>
    <name evidence="2" type="ORF">ACFP3R_25685</name>
</gene>
<name>A0ABW1PAP8_9PSEU</name>
<dbReference type="CDD" id="cd05269">
    <property type="entry name" value="TMR_SDR_a"/>
    <property type="match status" value="1"/>
</dbReference>
<keyword evidence="2" id="KW-0560">Oxidoreductase</keyword>
<dbReference type="EC" id="1.6.5.2" evidence="2"/>
<dbReference type="Proteomes" id="UP001596220">
    <property type="component" value="Unassembled WGS sequence"/>
</dbReference>
<sequence length="288" mass="30090">MTDPHHPASTPAVAVTGATGRLGGRVARRLAADGVPQRLLVRDPARAPRLPGATTAVAPFPDRDAVREALTGVDRVLMVSASETADRVDQHRAFVDAAAEAGVGHLVYISFCGAAPDATFTLARDHHATEEHIRATGLPHTFLRDNLYADFTSVLVGEDGAIRGPAGEGRAAVVAQDDIADAATAVLLAAPDHAGATYDLTGPEALGLDDIAGVITEVTGRPTTYRPETVAEAYRSRASYGAPDWQLDAWVSTYTAIANGELADVTDHVERLTGHPATSLAEVLRKAG</sequence>
<dbReference type="EMBL" id="JBHSQO010000032">
    <property type="protein sequence ID" value="MFC6092679.1"/>
    <property type="molecule type" value="Genomic_DNA"/>
</dbReference>
<dbReference type="InterPro" id="IPR052718">
    <property type="entry name" value="NmrA-type_oxidoreductase"/>
</dbReference>
<dbReference type="Pfam" id="PF05368">
    <property type="entry name" value="NmrA"/>
    <property type="match status" value="1"/>
</dbReference>
<dbReference type="RefSeq" id="WP_380639138.1">
    <property type="nucleotide sequence ID" value="NZ_JBHSQO010000032.1"/>
</dbReference>
<dbReference type="InterPro" id="IPR008030">
    <property type="entry name" value="NmrA-like"/>
</dbReference>
<evidence type="ECO:0000313" key="3">
    <source>
        <dbReference type="Proteomes" id="UP001596220"/>
    </source>
</evidence>
<organism evidence="2 3">
    <name type="scientific">Saccharothrix lopnurensis</name>
    <dbReference type="NCBI Taxonomy" id="1670621"/>
    <lineage>
        <taxon>Bacteria</taxon>
        <taxon>Bacillati</taxon>
        <taxon>Actinomycetota</taxon>
        <taxon>Actinomycetes</taxon>
        <taxon>Pseudonocardiales</taxon>
        <taxon>Pseudonocardiaceae</taxon>
        <taxon>Saccharothrix</taxon>
    </lineage>
</organism>
<proteinExistence type="predicted"/>
<comment type="caution">
    <text evidence="2">The sequence shown here is derived from an EMBL/GenBank/DDBJ whole genome shotgun (WGS) entry which is preliminary data.</text>
</comment>
<dbReference type="PANTHER" id="PTHR47129:SF1">
    <property type="entry name" value="NMRA-LIKE DOMAIN-CONTAINING PROTEIN"/>
    <property type="match status" value="1"/>
</dbReference>
<dbReference type="SUPFAM" id="SSF51735">
    <property type="entry name" value="NAD(P)-binding Rossmann-fold domains"/>
    <property type="match status" value="1"/>
</dbReference>
<dbReference type="InterPro" id="IPR036291">
    <property type="entry name" value="NAD(P)-bd_dom_sf"/>
</dbReference>
<evidence type="ECO:0000313" key="2">
    <source>
        <dbReference type="EMBL" id="MFC6092679.1"/>
    </source>
</evidence>
<feature type="domain" description="NmrA-like" evidence="1">
    <location>
        <begin position="12"/>
        <end position="226"/>
    </location>
</feature>
<keyword evidence="3" id="KW-1185">Reference proteome</keyword>
<dbReference type="Gene3D" id="3.40.50.720">
    <property type="entry name" value="NAD(P)-binding Rossmann-like Domain"/>
    <property type="match status" value="1"/>
</dbReference>
<protein>
    <submittedName>
        <fullName evidence="2">SDR family oxidoreductase</fullName>
        <ecNumber evidence="2">1.6.5.2</ecNumber>
    </submittedName>
</protein>
<dbReference type="Gene3D" id="3.90.25.10">
    <property type="entry name" value="UDP-galactose 4-epimerase, domain 1"/>
    <property type="match status" value="1"/>
</dbReference>